<dbReference type="AlphaFoldDB" id="W1NKX8"/>
<reference evidence="4" key="1">
    <citation type="journal article" date="2013" name="Science">
        <title>The Amborella genome and the evolution of flowering plants.</title>
        <authorList>
            <consortium name="Amborella Genome Project"/>
        </authorList>
    </citation>
    <scope>NUCLEOTIDE SEQUENCE [LARGE SCALE GENOMIC DNA]</scope>
</reference>
<dbReference type="PANTHER" id="PTHR13138">
    <property type="entry name" value="PROTEIN LIN1"/>
    <property type="match status" value="1"/>
</dbReference>
<dbReference type="EMBL" id="KI397373">
    <property type="protein sequence ID" value="ERM95899.1"/>
    <property type="molecule type" value="Genomic_DNA"/>
</dbReference>
<name>W1NKX8_AMBTC</name>
<sequence length="436" mass="48261">MEGPSNLKRPRPPEEFSDSHKEDNRPRERKVRFPKGKKVKRTDGTSLVKDESGENVIGLTDPRFAAKERANRRNQIEAELLSDENTGILDDIAGAEEEYEDDGEFEEDGVQIEPFNLKLEREEGYFDSEGNYVEYRNENDIKDAWLDNIDVDGQYARKKIPQETKEVEEVKSFSSAEIAKIKRRIANLLRPGETVLQALRRLKGTSDTTTKRGKMSADVKAVFDQLTEDSVKLMDNGDYNVYHDKRETFEREAEGYERLGSAREGSSANDRIGSVDALETDGILSTGDELGVGSAVSASAPEDAGMPTTQVASKDDGDTFDMFGDDDETNARTNPTANDVNSTSGSTPGESLTGTENPLVSYNLEQNGSPVSEVGEGPETDYVYDESSGYYYSSSLGYYYDPVSQLFCSAATGRWYSYNGQSGAYDEIPDSESAPN</sequence>
<dbReference type="InterPro" id="IPR041591">
    <property type="entry name" value="OCRE"/>
</dbReference>
<dbReference type="Gramene" id="ERM95899">
    <property type="protein sequence ID" value="ERM95899"/>
    <property type="gene ID" value="AMTR_s00060p00158750"/>
</dbReference>
<dbReference type="InterPro" id="IPR039905">
    <property type="entry name" value="CD2BP2/Lin1"/>
</dbReference>
<evidence type="ECO:0000256" key="1">
    <source>
        <dbReference type="SAM" id="MobiDB-lite"/>
    </source>
</evidence>
<evidence type="ECO:0000259" key="2">
    <source>
        <dbReference type="Pfam" id="PF17780"/>
    </source>
</evidence>
<organism evidence="3 4">
    <name type="scientific">Amborella trichopoda</name>
    <dbReference type="NCBI Taxonomy" id="13333"/>
    <lineage>
        <taxon>Eukaryota</taxon>
        <taxon>Viridiplantae</taxon>
        <taxon>Streptophyta</taxon>
        <taxon>Embryophyta</taxon>
        <taxon>Tracheophyta</taxon>
        <taxon>Spermatophyta</taxon>
        <taxon>Magnoliopsida</taxon>
        <taxon>Amborellales</taxon>
        <taxon>Amborellaceae</taxon>
        <taxon>Amborella</taxon>
    </lineage>
</organism>
<accession>W1NKX8</accession>
<feature type="region of interest" description="Disordered" evidence="1">
    <location>
        <begin position="293"/>
        <end position="355"/>
    </location>
</feature>
<gene>
    <name evidence="3" type="ORF">AMTR_s00060p00158750</name>
</gene>
<dbReference type="GO" id="GO:0005682">
    <property type="term" value="C:U5 snRNP"/>
    <property type="evidence" value="ECO:0000318"/>
    <property type="project" value="GO_Central"/>
</dbReference>
<proteinExistence type="predicted"/>
<dbReference type="eggNOG" id="KOG2950">
    <property type="taxonomic scope" value="Eukaryota"/>
</dbReference>
<dbReference type="STRING" id="13333.W1NKX8"/>
<evidence type="ECO:0000313" key="4">
    <source>
        <dbReference type="Proteomes" id="UP000017836"/>
    </source>
</evidence>
<feature type="domain" description="OCRE" evidence="2">
    <location>
        <begin position="379"/>
        <end position="427"/>
    </location>
</feature>
<dbReference type="Pfam" id="PF17780">
    <property type="entry name" value="OCRE"/>
    <property type="match status" value="1"/>
</dbReference>
<protein>
    <recommendedName>
        <fullName evidence="2">OCRE domain-containing protein</fullName>
    </recommendedName>
</protein>
<evidence type="ECO:0000313" key="3">
    <source>
        <dbReference type="EMBL" id="ERM95899.1"/>
    </source>
</evidence>
<dbReference type="HOGENOM" id="CLU_052770_1_0_1"/>
<keyword evidence="4" id="KW-1185">Reference proteome</keyword>
<feature type="compositionally biased region" description="Basic residues" evidence="1">
    <location>
        <begin position="27"/>
        <end position="40"/>
    </location>
</feature>
<dbReference type="Proteomes" id="UP000017836">
    <property type="component" value="Unassembled WGS sequence"/>
</dbReference>
<dbReference type="OMA" id="KWYSYNE"/>
<feature type="compositionally biased region" description="Basic and acidic residues" evidence="1">
    <location>
        <begin position="11"/>
        <end position="26"/>
    </location>
</feature>
<feature type="region of interest" description="Disordered" evidence="1">
    <location>
        <begin position="1"/>
        <end position="47"/>
    </location>
</feature>
<dbReference type="PANTHER" id="PTHR13138:SF3">
    <property type="entry name" value="CD2 ANTIGEN CYTOPLASMIC TAIL-BINDING PROTEIN 2"/>
    <property type="match status" value="1"/>
</dbReference>
<feature type="compositionally biased region" description="Polar residues" evidence="1">
    <location>
        <begin position="331"/>
        <end position="355"/>
    </location>
</feature>